<evidence type="ECO:0000256" key="5">
    <source>
        <dbReference type="ARBA" id="ARBA00022519"/>
    </source>
</evidence>
<dbReference type="InterPro" id="IPR012902">
    <property type="entry name" value="N_methyl_site"/>
</dbReference>
<dbReference type="SUPFAM" id="SSF54523">
    <property type="entry name" value="Pili subunits"/>
    <property type="match status" value="1"/>
</dbReference>
<organism evidence="13 14">
    <name type="scientific">Ramlibacter alkalitolerans</name>
    <dbReference type="NCBI Taxonomy" id="2039631"/>
    <lineage>
        <taxon>Bacteria</taxon>
        <taxon>Pseudomonadati</taxon>
        <taxon>Pseudomonadota</taxon>
        <taxon>Betaproteobacteria</taxon>
        <taxon>Burkholderiales</taxon>
        <taxon>Comamonadaceae</taxon>
        <taxon>Ramlibacter</taxon>
    </lineage>
</organism>
<evidence type="ECO:0000256" key="7">
    <source>
        <dbReference type="ARBA" id="ARBA00022989"/>
    </source>
</evidence>
<evidence type="ECO:0000256" key="1">
    <source>
        <dbReference type="ARBA" id="ARBA00004377"/>
    </source>
</evidence>
<dbReference type="Pfam" id="PF12019">
    <property type="entry name" value="GspH"/>
    <property type="match status" value="1"/>
</dbReference>
<name>A0ABS1JNR9_9BURK</name>
<proteinExistence type="inferred from homology"/>
<keyword evidence="4" id="KW-0488">Methylation</keyword>
<keyword evidence="6 11" id="KW-0812">Transmembrane</keyword>
<evidence type="ECO:0000313" key="13">
    <source>
        <dbReference type="EMBL" id="MBL0425902.1"/>
    </source>
</evidence>
<evidence type="ECO:0000256" key="2">
    <source>
        <dbReference type="ARBA" id="ARBA00021549"/>
    </source>
</evidence>
<accession>A0ABS1JNR9</accession>
<dbReference type="Gene3D" id="3.55.40.10">
    <property type="entry name" value="minor pseudopilin epsh domain"/>
    <property type="match status" value="1"/>
</dbReference>
<evidence type="ECO:0000256" key="8">
    <source>
        <dbReference type="ARBA" id="ARBA00023136"/>
    </source>
</evidence>
<dbReference type="InterPro" id="IPR045584">
    <property type="entry name" value="Pilin-like"/>
</dbReference>
<comment type="caution">
    <text evidence="13">The sequence shown here is derived from an EMBL/GenBank/DDBJ whole genome shotgun (WGS) entry which is preliminary data.</text>
</comment>
<evidence type="ECO:0000256" key="6">
    <source>
        <dbReference type="ARBA" id="ARBA00022692"/>
    </source>
</evidence>
<evidence type="ECO:0000313" key="14">
    <source>
        <dbReference type="Proteomes" id="UP000622707"/>
    </source>
</evidence>
<evidence type="ECO:0000256" key="10">
    <source>
        <dbReference type="ARBA" id="ARBA00030775"/>
    </source>
</evidence>
<feature type="transmembrane region" description="Helical" evidence="11">
    <location>
        <begin position="12"/>
        <end position="32"/>
    </location>
</feature>
<keyword evidence="5" id="KW-0997">Cell inner membrane</keyword>
<keyword evidence="3" id="KW-1003">Cell membrane</keyword>
<evidence type="ECO:0000256" key="11">
    <source>
        <dbReference type="SAM" id="Phobius"/>
    </source>
</evidence>
<keyword evidence="14" id="KW-1185">Reference proteome</keyword>
<dbReference type="RefSeq" id="WP_201689827.1">
    <property type="nucleotide sequence ID" value="NZ_JAEQND010000006.1"/>
</dbReference>
<dbReference type="Pfam" id="PF07963">
    <property type="entry name" value="N_methyl"/>
    <property type="match status" value="1"/>
</dbReference>
<protein>
    <recommendedName>
        <fullName evidence="2">Type II secretion system protein H</fullName>
    </recommendedName>
    <alternativeName>
        <fullName evidence="10">General secretion pathway protein H</fullName>
    </alternativeName>
</protein>
<evidence type="ECO:0000256" key="4">
    <source>
        <dbReference type="ARBA" id="ARBA00022481"/>
    </source>
</evidence>
<evidence type="ECO:0000259" key="12">
    <source>
        <dbReference type="Pfam" id="PF12019"/>
    </source>
</evidence>
<dbReference type="EMBL" id="JAEQND010000006">
    <property type="protein sequence ID" value="MBL0425902.1"/>
    <property type="molecule type" value="Genomic_DNA"/>
</dbReference>
<sequence>MPTHAPVRQHGATLIELVVALAILMALLAGGAPPVAEFLEGAKLAAASSDLVGDLHLARAEALRRNRRVTVCKSPDGLGCSSHGGWEQGWIVFGDENGNGALDDGEEVLGRHEPLPWNLRLVGNRPVAAYVSYTAVGASKLMGGGFQAGTLTICRRSGAATPARQVIVNSIGRPRVQKTTVASCV</sequence>
<reference evidence="13 14" key="1">
    <citation type="journal article" date="2017" name="Int. J. Syst. Evol. Microbiol.">
        <title>Ramlibacter alkalitolerans sp. nov., alkali-tolerant bacterium isolated from soil of ginseng.</title>
        <authorList>
            <person name="Lee D.H."/>
            <person name="Cha C.J."/>
        </authorList>
    </citation>
    <scope>NUCLEOTIDE SEQUENCE [LARGE SCALE GENOMIC DNA]</scope>
    <source>
        <strain evidence="13 14">KACC 19305</strain>
    </source>
</reference>
<evidence type="ECO:0000256" key="9">
    <source>
        <dbReference type="ARBA" id="ARBA00025772"/>
    </source>
</evidence>
<evidence type="ECO:0000256" key="3">
    <source>
        <dbReference type="ARBA" id="ARBA00022475"/>
    </source>
</evidence>
<comment type="subcellular location">
    <subcellularLocation>
        <location evidence="1">Cell inner membrane</location>
        <topology evidence="1">Single-pass membrane protein</topology>
    </subcellularLocation>
</comment>
<comment type="similarity">
    <text evidence="9">Belongs to the GSP H family.</text>
</comment>
<dbReference type="InterPro" id="IPR022346">
    <property type="entry name" value="T2SS_GspH"/>
</dbReference>
<dbReference type="Proteomes" id="UP000622707">
    <property type="component" value="Unassembled WGS sequence"/>
</dbReference>
<keyword evidence="8 11" id="KW-0472">Membrane</keyword>
<keyword evidence="7 11" id="KW-1133">Transmembrane helix</keyword>
<feature type="domain" description="General secretion pathway GspH" evidence="12">
    <location>
        <begin position="48"/>
        <end position="172"/>
    </location>
</feature>
<gene>
    <name evidence="13" type="ORF">JI746_12355</name>
</gene>